<keyword evidence="3" id="KW-1185">Reference proteome</keyword>
<feature type="transmembrane region" description="Helical" evidence="1">
    <location>
        <begin position="12"/>
        <end position="31"/>
    </location>
</feature>
<proteinExistence type="predicted"/>
<comment type="caution">
    <text evidence="2">The sequence shown here is derived from an EMBL/GenBank/DDBJ whole genome shotgun (WGS) entry which is preliminary data.</text>
</comment>
<keyword evidence="1" id="KW-0472">Membrane</keyword>
<feature type="non-terminal residue" evidence="2">
    <location>
        <position position="1"/>
    </location>
</feature>
<name>A0ABQ8AJ38_BRANA</name>
<protein>
    <submittedName>
        <fullName evidence="2">Uncharacterized protein</fullName>
    </submittedName>
</protein>
<feature type="transmembrane region" description="Helical" evidence="1">
    <location>
        <begin position="43"/>
        <end position="61"/>
    </location>
</feature>
<sequence>FIAARFSSGSSFHQILPLKVWIVFSSVYVLWAWKIVSGLKLGLWFLGVLIPFIQNFVALRWKGCLVCSCLVCEVLLTS</sequence>
<accession>A0ABQ8AJ38</accession>
<evidence type="ECO:0000313" key="2">
    <source>
        <dbReference type="EMBL" id="KAH0892571.1"/>
    </source>
</evidence>
<evidence type="ECO:0000256" key="1">
    <source>
        <dbReference type="SAM" id="Phobius"/>
    </source>
</evidence>
<dbReference type="Proteomes" id="UP000824890">
    <property type="component" value="Unassembled WGS sequence"/>
</dbReference>
<keyword evidence="1" id="KW-1133">Transmembrane helix</keyword>
<reference evidence="2 3" key="1">
    <citation type="submission" date="2021-05" db="EMBL/GenBank/DDBJ databases">
        <title>Genome Assembly of Synthetic Allotetraploid Brassica napus Reveals Homoeologous Exchanges between Subgenomes.</title>
        <authorList>
            <person name="Davis J.T."/>
        </authorList>
    </citation>
    <scope>NUCLEOTIDE SEQUENCE [LARGE SCALE GENOMIC DNA]</scope>
    <source>
        <strain evidence="3">cv. Da-Ae</strain>
        <tissue evidence="2">Seedling</tissue>
    </source>
</reference>
<evidence type="ECO:0000313" key="3">
    <source>
        <dbReference type="Proteomes" id="UP000824890"/>
    </source>
</evidence>
<organism evidence="2 3">
    <name type="scientific">Brassica napus</name>
    <name type="common">Rape</name>
    <dbReference type="NCBI Taxonomy" id="3708"/>
    <lineage>
        <taxon>Eukaryota</taxon>
        <taxon>Viridiplantae</taxon>
        <taxon>Streptophyta</taxon>
        <taxon>Embryophyta</taxon>
        <taxon>Tracheophyta</taxon>
        <taxon>Spermatophyta</taxon>
        <taxon>Magnoliopsida</taxon>
        <taxon>eudicotyledons</taxon>
        <taxon>Gunneridae</taxon>
        <taxon>Pentapetalae</taxon>
        <taxon>rosids</taxon>
        <taxon>malvids</taxon>
        <taxon>Brassicales</taxon>
        <taxon>Brassicaceae</taxon>
        <taxon>Brassiceae</taxon>
        <taxon>Brassica</taxon>
    </lineage>
</organism>
<keyword evidence="1" id="KW-0812">Transmembrane</keyword>
<gene>
    <name evidence="2" type="ORF">HID58_055000</name>
</gene>
<dbReference type="EMBL" id="JAGKQM010000013">
    <property type="protein sequence ID" value="KAH0892571.1"/>
    <property type="molecule type" value="Genomic_DNA"/>
</dbReference>